<dbReference type="HOGENOM" id="CLU_001104_5_0_1"/>
<dbReference type="GO" id="GO:0000724">
    <property type="term" value="P:double-strand break repair via homologous recombination"/>
    <property type="evidence" value="ECO:0007669"/>
    <property type="project" value="TreeGrafter"/>
</dbReference>
<name>C7ZC43_FUSV7</name>
<dbReference type="PANTHER" id="PTHR13710:SF154">
    <property type="entry name" value="RECQ HELICASE, PUTATIVE (AFU_ORTHOLOGUE AFUA_6G14720)-RELATED"/>
    <property type="match status" value="1"/>
</dbReference>
<dbReference type="GO" id="GO:0005694">
    <property type="term" value="C:chromosome"/>
    <property type="evidence" value="ECO:0007669"/>
    <property type="project" value="TreeGrafter"/>
</dbReference>
<feature type="domain" description="Helicase ATP-binding" evidence="7">
    <location>
        <begin position="1042"/>
        <end position="1207"/>
    </location>
</feature>
<dbReference type="SUPFAM" id="SSF52540">
    <property type="entry name" value="P-loop containing nucleoside triphosphate hydrolases"/>
    <property type="match status" value="1"/>
</dbReference>
<keyword evidence="2" id="KW-0547">Nucleotide-binding</keyword>
<feature type="compositionally biased region" description="Basic and acidic residues" evidence="6">
    <location>
        <begin position="404"/>
        <end position="425"/>
    </location>
</feature>
<keyword evidence="10" id="KW-1185">Reference proteome</keyword>
<dbReference type="RefSeq" id="XP_003044130.1">
    <property type="nucleotide sequence ID" value="XM_003044084.1"/>
</dbReference>
<feature type="compositionally biased region" description="Gly residues" evidence="6">
    <location>
        <begin position="996"/>
        <end position="1010"/>
    </location>
</feature>
<dbReference type="OrthoDB" id="3522001at2759"/>
<evidence type="ECO:0000313" key="10">
    <source>
        <dbReference type="Proteomes" id="UP000005206"/>
    </source>
</evidence>
<dbReference type="InterPro" id="IPR001650">
    <property type="entry name" value="Helicase_C-like"/>
</dbReference>
<feature type="domain" description="Helicase C-terminal" evidence="8">
    <location>
        <begin position="1235"/>
        <end position="1392"/>
    </location>
</feature>
<dbReference type="InterPro" id="IPR022698">
    <property type="entry name" value="OrsD"/>
</dbReference>
<dbReference type="GO" id="GO:0003676">
    <property type="term" value="F:nucleic acid binding"/>
    <property type="evidence" value="ECO:0007669"/>
    <property type="project" value="InterPro"/>
</dbReference>
<feature type="region of interest" description="Disordered" evidence="6">
    <location>
        <begin position="380"/>
        <end position="454"/>
    </location>
</feature>
<dbReference type="InParanoid" id="C7ZC43"/>
<comment type="catalytic activity">
    <reaction evidence="4">
        <text>Couples ATP hydrolysis with the unwinding of duplex DNA by translocating in the 3'-5' direction.</text>
        <dbReference type="EC" id="5.6.2.4"/>
    </reaction>
</comment>
<dbReference type="PANTHER" id="PTHR13710">
    <property type="entry name" value="DNA HELICASE RECQ FAMILY MEMBER"/>
    <property type="match status" value="1"/>
</dbReference>
<protein>
    <recommendedName>
        <fullName evidence="5">DNA 3'-5' helicase</fullName>
        <ecNumber evidence="5">5.6.2.4</ecNumber>
    </recommendedName>
</protein>
<keyword evidence="3" id="KW-0067">ATP-binding</keyword>
<feature type="region of interest" description="Disordered" evidence="6">
    <location>
        <begin position="1"/>
        <end position="22"/>
    </location>
</feature>
<evidence type="ECO:0000256" key="4">
    <source>
        <dbReference type="ARBA" id="ARBA00034617"/>
    </source>
</evidence>
<dbReference type="GO" id="GO:0043138">
    <property type="term" value="F:3'-5' DNA helicase activity"/>
    <property type="evidence" value="ECO:0007669"/>
    <property type="project" value="UniProtKB-EC"/>
</dbReference>
<dbReference type="EC" id="5.6.2.4" evidence="5"/>
<dbReference type="OMA" id="GLELMIM"/>
<dbReference type="Pfam" id="PF12013">
    <property type="entry name" value="OrsD"/>
    <property type="match status" value="1"/>
</dbReference>
<evidence type="ECO:0000259" key="7">
    <source>
        <dbReference type="PROSITE" id="PS51192"/>
    </source>
</evidence>
<sequence length="1602" mass="180155">MAKATGTVGEDENREGGDVNTQRRVRFDTQHKVCICLTCRVAVPPGRDRISGIVSHFRKQHQLKGEELAQVTAYCSGLPLRDPHTIQLPADGSAPIEDLAVLAGCRCTVCGYLTINRKNILAHPRKSDHADIGGGWEAVELQTFSQGRFARYWVIERQRPMPRDAVVERDASRCSDESEPGSDADGYYYGDEVDGGDWDGMLTQYGRVLKKEEDERRRTAQKPGGIDHGSTWINKTGWAKHFQGRDLKRIYQLGLGPKSKAVRRGMRDGAEREEQETLARLIESFDREMSRCVGRLERVPNETLRWLNSINPETPVGQPFKLKEHESSNEKYWAYGGRYLCHCWRVWKLGRDKAQTEVGIRFTDEQWGRLCAVVEALDNNKVGGGVPGPSGPTMGRSGCGSTVNDDRRGRRDDSGNDPNGDRESASNEGGENDDDDEDEEEARQQQQQQEEERRRAVLDRRVFEFFISSIKHKVAYDVHRNPLVHFTAVLGIGDERTGHSYKRPAGYTGQLAGLVWCVRMLMLEHIFEEEPEEPEEMRFEVVEKFQEEHREWLVDGSYSPFSTMIGLMAYGKGHRKKDGGMPNVMWEENGEALRYLGERVTIDEFRTAAQVAVREAEKLLDRLMYGQWAKVKATIELGRIVDSLTFEGAGRSFATNGRNQWLRPGHRRVAELGKAKLWRQGRGWRRKTVKQFLSTFRLFAMAMAVVTHIWWGMPGRGPELLTMRHCDSQQLIRSAFIFDGQMMIITDRDKSRAVRGIGRKVARFLPELPTKMMVAYIAWLIPTARMLHEQAGIQGPGPSLEGFLWADARKGRWDTELLTQRLRLLTAEHTGLTMGVSEYRHVGIEMGRKVRGLAVRQVEVGIGDEADGEENMMAEVDPVTGEARGKRRFEYVFDLQSTHGSVLARRYAVNIQFPDQLQPQMVATYREVSRLWHWFLASPTGNDDAGDHQGCCSDILEATASKGATKRKAVEIEAAGMGEESKRRRKVGTAEAGTPPVGGGGGGGGGAVVGGPGAPLQQGLQRLLGEGASWKSDEQHECMVRIMDMRRGEVLICVLPTGGGKSIFFMLPAVAEETGTSIVVVPFVALMDDILDRARDDFGIDCLKWEPAMTAGRDEAQPDARLVVVSADLANSPEFISYVDNRRARGLLRRIFFDESHTAIVDASYRERLESLKGLHRYDCPVVLLTATLPVKMEKWFRRLMLAEDAAIVRASTAKLNIRYRIRKVKGGAAAVEKEVIKAKLRIEERMQSGQRGVIYCRTKKQCEALAGKLGCSFYHAGIEDKGRRRAILQEWARATGEGPSRWIVATTGLGTGIDIGGIVAVIHMEQPYGLVDFVQQTGRGGRRSGEAVDSVIVLGSGRVPRDQHSSDIEHLNRQAMEEFIHTSGCRRVALGVFMDGKGLQCDEMIGAERCDRCEERAGEEGAMGLTSNRLKEHIKREARGRRALERWLDEADGNCGVCLVKWHKDGRRGGREEEYQHRLDRCPIVKAEDYFAWRGRLDFAVHSCCWGCGLPEGWCAKLVTWKGQERCRYRDQVMPVLMVVGRSARLRRMVMEEFDIDAAEDEDKYIEWICRTRRLYGAEMTNGIAVWDLIVRQLCTRGGSG</sequence>
<dbReference type="PROSITE" id="PS51194">
    <property type="entry name" value="HELICASE_CTER"/>
    <property type="match status" value="1"/>
</dbReference>
<dbReference type="SMART" id="SM00490">
    <property type="entry name" value="HELICc"/>
    <property type="match status" value="1"/>
</dbReference>
<dbReference type="Pfam" id="PF00271">
    <property type="entry name" value="Helicase_C"/>
    <property type="match status" value="1"/>
</dbReference>
<dbReference type="Pfam" id="PF00270">
    <property type="entry name" value="DEAD"/>
    <property type="match status" value="1"/>
</dbReference>
<dbReference type="Proteomes" id="UP000005206">
    <property type="component" value="Chromosome 15"/>
</dbReference>
<evidence type="ECO:0000256" key="2">
    <source>
        <dbReference type="ARBA" id="ARBA00022741"/>
    </source>
</evidence>
<dbReference type="GO" id="GO:0005524">
    <property type="term" value="F:ATP binding"/>
    <property type="evidence" value="ECO:0007669"/>
    <property type="project" value="UniProtKB-KW"/>
</dbReference>
<feature type="region of interest" description="Disordered" evidence="6">
    <location>
        <begin position="212"/>
        <end position="232"/>
    </location>
</feature>
<dbReference type="InterPro" id="IPR014001">
    <property type="entry name" value="Helicase_ATP-bd"/>
</dbReference>
<evidence type="ECO:0000256" key="6">
    <source>
        <dbReference type="SAM" id="MobiDB-lite"/>
    </source>
</evidence>
<feature type="region of interest" description="Disordered" evidence="6">
    <location>
        <begin position="168"/>
        <end position="189"/>
    </location>
</feature>
<feature type="region of interest" description="Disordered" evidence="6">
    <location>
        <begin position="972"/>
        <end position="1010"/>
    </location>
</feature>
<feature type="compositionally biased region" description="Acidic residues" evidence="6">
    <location>
        <begin position="430"/>
        <end position="441"/>
    </location>
</feature>
<dbReference type="eggNOG" id="KOG0351">
    <property type="taxonomic scope" value="Eukaryota"/>
</dbReference>
<evidence type="ECO:0000256" key="1">
    <source>
        <dbReference type="ARBA" id="ARBA00005446"/>
    </source>
</evidence>
<dbReference type="GeneID" id="9670487"/>
<dbReference type="STRING" id="660122.C7ZC43"/>
<dbReference type="PROSITE" id="PS51192">
    <property type="entry name" value="HELICASE_ATP_BIND_1"/>
    <property type="match status" value="1"/>
</dbReference>
<dbReference type="InterPro" id="IPR011545">
    <property type="entry name" value="DEAD/DEAH_box_helicase_dom"/>
</dbReference>
<accession>C7ZC43</accession>
<dbReference type="VEuPathDB" id="FungiDB:NECHADRAFT_88729"/>
<dbReference type="KEGG" id="nhe:NECHADRAFT_88729"/>
<reference evidence="9 10" key="1">
    <citation type="journal article" date="2009" name="PLoS Genet.">
        <title>The genome of Nectria haematococca: contribution of supernumerary chromosomes to gene expansion.</title>
        <authorList>
            <person name="Coleman J.J."/>
            <person name="Rounsley S.D."/>
            <person name="Rodriguez-Carres M."/>
            <person name="Kuo A."/>
            <person name="Wasmann C.C."/>
            <person name="Grimwood J."/>
            <person name="Schmutz J."/>
            <person name="Taga M."/>
            <person name="White G.J."/>
            <person name="Zhou S."/>
            <person name="Schwartz D.C."/>
            <person name="Freitag M."/>
            <person name="Ma L.J."/>
            <person name="Danchin E.G."/>
            <person name="Henrissat B."/>
            <person name="Coutinho P.M."/>
            <person name="Nelson D.R."/>
            <person name="Straney D."/>
            <person name="Napoli C.A."/>
            <person name="Barker B.M."/>
            <person name="Gribskov M."/>
            <person name="Rep M."/>
            <person name="Kroken S."/>
            <person name="Molnar I."/>
            <person name="Rensing C."/>
            <person name="Kennell J.C."/>
            <person name="Zamora J."/>
            <person name="Farman M.L."/>
            <person name="Selker E.U."/>
            <person name="Salamov A."/>
            <person name="Shapiro H."/>
            <person name="Pangilinan J."/>
            <person name="Lindquist E."/>
            <person name="Lamers C."/>
            <person name="Grigoriev I.V."/>
            <person name="Geiser D.M."/>
            <person name="Covert S.F."/>
            <person name="Temporini E."/>
            <person name="Vanetten H.D."/>
        </authorList>
    </citation>
    <scope>NUCLEOTIDE SEQUENCE [LARGE SCALE GENOMIC DNA]</scope>
    <source>
        <strain evidence="10">ATCC MYA-4622 / CBS 123669 / FGSC 9596 / NRRL 45880 / 77-13-4</strain>
    </source>
</reference>
<dbReference type="Gene3D" id="3.40.50.300">
    <property type="entry name" value="P-loop containing nucleotide triphosphate hydrolases"/>
    <property type="match status" value="2"/>
</dbReference>
<evidence type="ECO:0000256" key="3">
    <source>
        <dbReference type="ARBA" id="ARBA00022840"/>
    </source>
</evidence>
<dbReference type="GO" id="GO:0005737">
    <property type="term" value="C:cytoplasm"/>
    <property type="evidence" value="ECO:0007669"/>
    <property type="project" value="TreeGrafter"/>
</dbReference>
<dbReference type="GO" id="GO:0009378">
    <property type="term" value="F:four-way junction helicase activity"/>
    <property type="evidence" value="ECO:0007669"/>
    <property type="project" value="TreeGrafter"/>
</dbReference>
<evidence type="ECO:0000313" key="9">
    <source>
        <dbReference type="EMBL" id="EEU38417.1"/>
    </source>
</evidence>
<dbReference type="InterPro" id="IPR027417">
    <property type="entry name" value="P-loop_NTPase"/>
</dbReference>
<comment type="similarity">
    <text evidence="1">Belongs to the helicase family. RecQ subfamily.</text>
</comment>
<gene>
    <name evidence="9" type="ORF">NECHADRAFT_88729</name>
</gene>
<evidence type="ECO:0000256" key="5">
    <source>
        <dbReference type="ARBA" id="ARBA00034808"/>
    </source>
</evidence>
<proteinExistence type="inferred from homology"/>
<dbReference type="SMART" id="SM00487">
    <property type="entry name" value="DEXDc"/>
    <property type="match status" value="1"/>
</dbReference>
<dbReference type="EMBL" id="GG698917">
    <property type="protein sequence ID" value="EEU38417.1"/>
    <property type="molecule type" value="Genomic_DNA"/>
</dbReference>
<organism evidence="9 10">
    <name type="scientific">Fusarium vanettenii (strain ATCC MYA-4622 / CBS 123669 / FGSC 9596 / NRRL 45880 / 77-13-4)</name>
    <name type="common">Fusarium solani subsp. pisi</name>
    <dbReference type="NCBI Taxonomy" id="660122"/>
    <lineage>
        <taxon>Eukaryota</taxon>
        <taxon>Fungi</taxon>
        <taxon>Dikarya</taxon>
        <taxon>Ascomycota</taxon>
        <taxon>Pezizomycotina</taxon>
        <taxon>Sordariomycetes</taxon>
        <taxon>Hypocreomycetidae</taxon>
        <taxon>Hypocreales</taxon>
        <taxon>Nectriaceae</taxon>
        <taxon>Fusarium</taxon>
        <taxon>Fusarium solani species complex</taxon>
        <taxon>Fusarium vanettenii</taxon>
    </lineage>
</organism>
<evidence type="ECO:0000259" key="8">
    <source>
        <dbReference type="PROSITE" id="PS51194"/>
    </source>
</evidence>